<dbReference type="GO" id="GO:0036088">
    <property type="term" value="P:D-serine catabolic process"/>
    <property type="evidence" value="ECO:0007669"/>
    <property type="project" value="TreeGrafter"/>
</dbReference>
<evidence type="ECO:0000313" key="2">
    <source>
        <dbReference type="EMBL" id="QGK71921.1"/>
    </source>
</evidence>
<sequence>MSEQPRRSPDAGLDTATRHLDAPFAAVDLAAYRANTADLARRARGTPIRLVTKSVRCRSLITKALESPGYSGLLCYSLEEALWLYRVGVSDDLVVAYPSVDRVALRDLATDRGAAAAITVMVDSTEHLDVIDAAAGPERAEVRVCLEVDASWRPLRGRDVLHVGTRRSPVHTVAQARDTATRIVARRGFRLVGVMAYEGQIAGLADAPAKQPLKAAALRWVQSRSRTEIAERRAAIVRAVREITTVEFVNGGGTGSIESTVAEQAVTEVAAGSGLVGPTLFDDYSRFDPRPAVQFALPVVHRPRPGTATLYGGGYIASGAIGADRQPRPVDPGLRLTRIEGAGEVQTPVVGPGADELRLGDRVWFRHAKGGELAERFLDYHLVDDGRLLDSVPTYRGEGRSFG</sequence>
<dbReference type="Proteomes" id="UP000371041">
    <property type="component" value="Chromosome"/>
</dbReference>
<dbReference type="SUPFAM" id="SSF51419">
    <property type="entry name" value="PLP-binding barrel"/>
    <property type="match status" value="1"/>
</dbReference>
<dbReference type="InterPro" id="IPR029066">
    <property type="entry name" value="PLP-binding_barrel"/>
</dbReference>
<protein>
    <submittedName>
        <fullName evidence="2">Amino acid deaminase/aldolase</fullName>
    </submittedName>
</protein>
<dbReference type="GO" id="GO:0008721">
    <property type="term" value="F:D-serine ammonia-lyase activity"/>
    <property type="evidence" value="ECO:0007669"/>
    <property type="project" value="TreeGrafter"/>
</dbReference>
<reference evidence="3" key="1">
    <citation type="submission" date="2019-11" db="EMBL/GenBank/DDBJ databases">
        <title>The complete genome sequence of Saccharopolyspora sp. E2A.</title>
        <authorList>
            <person name="Zhang G."/>
        </authorList>
    </citation>
    <scope>NUCLEOTIDE SEQUENCE [LARGE SCALE GENOMIC DNA]</scope>
    <source>
        <strain evidence="3">E2A</strain>
    </source>
</reference>
<dbReference type="EMBL" id="CP045929">
    <property type="protein sequence ID" value="QGK71921.1"/>
    <property type="molecule type" value="Genomic_DNA"/>
</dbReference>
<dbReference type="Gene3D" id="3.20.20.10">
    <property type="entry name" value="Alanine racemase"/>
    <property type="match status" value="1"/>
</dbReference>
<feature type="domain" description="Alanine racemase N-terminal" evidence="1">
    <location>
        <begin position="27"/>
        <end position="277"/>
    </location>
</feature>
<dbReference type="PANTHER" id="PTHR28004">
    <property type="entry name" value="ZGC:162816-RELATED"/>
    <property type="match status" value="1"/>
</dbReference>
<dbReference type="Pfam" id="PF01168">
    <property type="entry name" value="Ala_racemase_N"/>
    <property type="match status" value="1"/>
</dbReference>
<evidence type="ECO:0000259" key="1">
    <source>
        <dbReference type="Pfam" id="PF01168"/>
    </source>
</evidence>
<accession>A0A5Q3QB82</accession>
<dbReference type="RefSeq" id="WP_154078489.1">
    <property type="nucleotide sequence ID" value="NZ_CP045929.1"/>
</dbReference>
<proteinExistence type="predicted"/>
<dbReference type="PANTHER" id="PTHR28004:SF2">
    <property type="entry name" value="D-SERINE DEHYDRATASE"/>
    <property type="match status" value="1"/>
</dbReference>
<organism evidence="2 3">
    <name type="scientific">Allosaccharopolyspora coralli</name>
    <dbReference type="NCBI Taxonomy" id="2665642"/>
    <lineage>
        <taxon>Bacteria</taxon>
        <taxon>Bacillati</taxon>
        <taxon>Actinomycetota</taxon>
        <taxon>Actinomycetes</taxon>
        <taxon>Pseudonocardiales</taxon>
        <taxon>Pseudonocardiaceae</taxon>
        <taxon>Allosaccharopolyspora</taxon>
    </lineage>
</organism>
<dbReference type="CDD" id="cd06813">
    <property type="entry name" value="PLPDE_III_DSD_D-TA_like_2"/>
    <property type="match status" value="1"/>
</dbReference>
<dbReference type="InterPro" id="IPR001608">
    <property type="entry name" value="Ala_racemase_N"/>
</dbReference>
<evidence type="ECO:0000313" key="3">
    <source>
        <dbReference type="Proteomes" id="UP000371041"/>
    </source>
</evidence>
<name>A0A5Q3QB82_9PSEU</name>
<dbReference type="AlphaFoldDB" id="A0A5Q3QB82"/>
<dbReference type="InterPro" id="IPR051466">
    <property type="entry name" value="D-amino_acid_metab_enzyme"/>
</dbReference>
<keyword evidence="3" id="KW-1185">Reference proteome</keyword>
<dbReference type="KEGG" id="sace:GIY23_00235"/>
<gene>
    <name evidence="2" type="ORF">GIY23_00235</name>
</gene>